<dbReference type="AlphaFoldDB" id="A0A483CYS9"/>
<evidence type="ECO:0000313" key="1">
    <source>
        <dbReference type="EMBL" id="TAJ45422.1"/>
    </source>
</evidence>
<comment type="caution">
    <text evidence="1">The sequence shown here is derived from an EMBL/GenBank/DDBJ whole genome shotgun (WGS) entry which is preliminary data.</text>
</comment>
<dbReference type="RefSeq" id="WP_130645776.1">
    <property type="nucleotide sequence ID" value="NZ_PGCL01000001.1"/>
</dbReference>
<sequence>MSERSERAAASFAGGLNCAQAVAAAFAGDCGIEESVIRRLACGFGGGLSHTDRTCGAVSGGVLVLGLARGTAVVGDREGKERCYVAVREFLDRFSARHGSVDCTPLLGFDLSDPVQIDAARTAGAFSDRCSGYVRDAVEIVEEILEER</sequence>
<keyword evidence="2" id="KW-1185">Reference proteome</keyword>
<proteinExistence type="predicted"/>
<dbReference type="EMBL" id="PGCL01000001">
    <property type="protein sequence ID" value="TAJ45422.1"/>
    <property type="molecule type" value="Genomic_DNA"/>
</dbReference>
<dbReference type="OrthoDB" id="76803at2157"/>
<protein>
    <recommendedName>
        <fullName evidence="3">C_GCAxxG_C_C family protein</fullName>
    </recommendedName>
</protein>
<reference evidence="1 2" key="1">
    <citation type="submission" date="2017-11" db="EMBL/GenBank/DDBJ databases">
        <title>Isolation and Characterization of Methanofollis Species from Methane Seep Offshore SW Taiwan.</title>
        <authorList>
            <person name="Teng N.-H."/>
            <person name="Lai M.-C."/>
            <person name="Chen S.-C."/>
        </authorList>
    </citation>
    <scope>NUCLEOTIDE SEQUENCE [LARGE SCALE GENOMIC DNA]</scope>
    <source>
        <strain evidence="1 2">FWC-SCC2</strain>
    </source>
</reference>
<evidence type="ECO:0008006" key="3">
    <source>
        <dbReference type="Google" id="ProtNLM"/>
    </source>
</evidence>
<name>A0A483CYS9_9EURY</name>
<dbReference type="Proteomes" id="UP000292580">
    <property type="component" value="Unassembled WGS sequence"/>
</dbReference>
<accession>A0A483CYS9</accession>
<gene>
    <name evidence="1" type="ORF">CUJ86_01410</name>
</gene>
<dbReference type="NCBIfam" id="TIGR01909">
    <property type="entry name" value="C_GCAxxG_C_C"/>
    <property type="match status" value="1"/>
</dbReference>
<dbReference type="InterPro" id="IPR010181">
    <property type="entry name" value="CGCAxxGCC_motif"/>
</dbReference>
<dbReference type="Pfam" id="PF09719">
    <property type="entry name" value="C_GCAxxG_C_C"/>
    <property type="match status" value="1"/>
</dbReference>
<evidence type="ECO:0000313" key="2">
    <source>
        <dbReference type="Proteomes" id="UP000292580"/>
    </source>
</evidence>
<organism evidence="1 2">
    <name type="scientific">Methanofollis fontis</name>
    <dbReference type="NCBI Taxonomy" id="2052832"/>
    <lineage>
        <taxon>Archaea</taxon>
        <taxon>Methanobacteriati</taxon>
        <taxon>Methanobacteriota</taxon>
        <taxon>Stenosarchaea group</taxon>
        <taxon>Methanomicrobia</taxon>
        <taxon>Methanomicrobiales</taxon>
        <taxon>Methanomicrobiaceae</taxon>
        <taxon>Methanofollis</taxon>
    </lineage>
</organism>